<dbReference type="OrthoDB" id="527344at2759"/>
<dbReference type="SUPFAM" id="SSF56281">
    <property type="entry name" value="Metallo-hydrolase/oxidoreductase"/>
    <property type="match status" value="1"/>
</dbReference>
<dbReference type="Gene3D" id="3.60.15.10">
    <property type="entry name" value="Ribonuclease Z/Hydroxyacylglutathione hydrolase-like"/>
    <property type="match status" value="1"/>
</dbReference>
<dbReference type="VEuPathDB" id="FungiDB:BD410DRAFT_840667"/>
<evidence type="ECO:0000256" key="1">
    <source>
        <dbReference type="SAM" id="MobiDB-lite"/>
    </source>
</evidence>
<organism evidence="2 3">
    <name type="scientific">Rickenella mellea</name>
    <dbReference type="NCBI Taxonomy" id="50990"/>
    <lineage>
        <taxon>Eukaryota</taxon>
        <taxon>Fungi</taxon>
        <taxon>Dikarya</taxon>
        <taxon>Basidiomycota</taxon>
        <taxon>Agaricomycotina</taxon>
        <taxon>Agaricomycetes</taxon>
        <taxon>Hymenochaetales</taxon>
        <taxon>Rickenellaceae</taxon>
        <taxon>Rickenella</taxon>
    </lineage>
</organism>
<dbReference type="InterPro" id="IPR036866">
    <property type="entry name" value="RibonucZ/Hydroxyglut_hydro"/>
</dbReference>
<name>A0A4Y7Q1M1_9AGAM</name>
<evidence type="ECO:0000313" key="2">
    <source>
        <dbReference type="EMBL" id="TDL21196.1"/>
    </source>
</evidence>
<feature type="compositionally biased region" description="Low complexity" evidence="1">
    <location>
        <begin position="240"/>
        <end position="250"/>
    </location>
</feature>
<dbReference type="AlphaFoldDB" id="A0A4Y7Q1M1"/>
<evidence type="ECO:0000313" key="3">
    <source>
        <dbReference type="Proteomes" id="UP000294933"/>
    </source>
</evidence>
<proteinExistence type="predicted"/>
<evidence type="ECO:0008006" key="4">
    <source>
        <dbReference type="Google" id="ProtNLM"/>
    </source>
</evidence>
<dbReference type="EMBL" id="ML170182">
    <property type="protein sequence ID" value="TDL21196.1"/>
    <property type="molecule type" value="Genomic_DNA"/>
</dbReference>
<gene>
    <name evidence="2" type="ORF">BD410DRAFT_840667</name>
</gene>
<protein>
    <recommendedName>
        <fullName evidence="4">Metallo-beta-lactamase domain-containing protein</fullName>
    </recommendedName>
</protein>
<sequence>MHVDHVMGIIPMVNNAMRGNRASEAHLHDTVRIELYGPAGLRRLLRTNMTVTRMVLMGKYAAHELLTKEDQNTPCTPSEMHPNESPGRDIYCDTEGFWRDFVPSPDISVDAGPIVHRAPCLGYSFTERQPQTIRLRDAPPVKARRKVVILGDTSDPSGVIPIAMRPSLLVHEATHAWMPPDIFRSSVHAHKVESAEMAAQETVTVPAQVAVLERLRRGMGREARAGTSGSEAQADGGGASAAKEASANLSLTHESSTHAPTDEAQRVPKPPDLSSISREPVPEESAVYEKAILHGHSTPDMAGAFAKRVQAQSLYLNHFSVKYVSSSLPFSISRHPQCSASTIPSPPMSPL</sequence>
<dbReference type="STRING" id="50990.A0A4Y7Q1M1"/>
<dbReference type="PANTHER" id="PTHR46018:SF2">
    <property type="entry name" value="ZINC PHOSPHODIESTERASE ELAC PROTEIN 1"/>
    <property type="match status" value="1"/>
</dbReference>
<keyword evidence="3" id="KW-1185">Reference proteome</keyword>
<feature type="region of interest" description="Disordered" evidence="1">
    <location>
        <begin position="220"/>
        <end position="281"/>
    </location>
</feature>
<accession>A0A4Y7Q1M1</accession>
<dbReference type="GO" id="GO:0042781">
    <property type="term" value="F:3'-tRNA processing endoribonuclease activity"/>
    <property type="evidence" value="ECO:0007669"/>
    <property type="project" value="TreeGrafter"/>
</dbReference>
<dbReference type="Proteomes" id="UP000294933">
    <property type="component" value="Unassembled WGS sequence"/>
</dbReference>
<reference evidence="2 3" key="1">
    <citation type="submission" date="2018-06" db="EMBL/GenBank/DDBJ databases">
        <title>A transcriptomic atlas of mushroom development highlights an independent origin of complex multicellularity.</title>
        <authorList>
            <consortium name="DOE Joint Genome Institute"/>
            <person name="Krizsan K."/>
            <person name="Almasi E."/>
            <person name="Merenyi Z."/>
            <person name="Sahu N."/>
            <person name="Viragh M."/>
            <person name="Koszo T."/>
            <person name="Mondo S."/>
            <person name="Kiss B."/>
            <person name="Balint B."/>
            <person name="Kues U."/>
            <person name="Barry K."/>
            <person name="Hegedus J.C."/>
            <person name="Henrissat B."/>
            <person name="Johnson J."/>
            <person name="Lipzen A."/>
            <person name="Ohm R."/>
            <person name="Nagy I."/>
            <person name="Pangilinan J."/>
            <person name="Yan J."/>
            <person name="Xiong Y."/>
            <person name="Grigoriev I.V."/>
            <person name="Hibbett D.S."/>
            <person name="Nagy L.G."/>
        </authorList>
    </citation>
    <scope>NUCLEOTIDE SEQUENCE [LARGE SCALE GENOMIC DNA]</scope>
    <source>
        <strain evidence="2 3">SZMC22713</strain>
    </source>
</reference>
<dbReference type="PANTHER" id="PTHR46018">
    <property type="entry name" value="ZINC PHOSPHODIESTERASE ELAC PROTEIN 1"/>
    <property type="match status" value="1"/>
</dbReference>
<dbReference type="GO" id="GO:0005634">
    <property type="term" value="C:nucleus"/>
    <property type="evidence" value="ECO:0007669"/>
    <property type="project" value="TreeGrafter"/>
</dbReference>